<feature type="region of interest" description="Disordered" evidence="1">
    <location>
        <begin position="1216"/>
        <end position="1253"/>
    </location>
</feature>
<evidence type="ECO:0000313" key="2">
    <source>
        <dbReference type="EMBL" id="EAU69486.1"/>
    </source>
</evidence>
<proteinExistence type="predicted"/>
<feature type="compositionally biased region" description="Basic and acidic residues" evidence="1">
    <location>
        <begin position="1588"/>
        <end position="1599"/>
    </location>
</feature>
<protein>
    <submittedName>
        <fullName evidence="2">Uncharacterized protein</fullName>
    </submittedName>
</protein>
<feature type="compositionally biased region" description="Basic and acidic residues" evidence="1">
    <location>
        <begin position="1429"/>
        <end position="1441"/>
    </location>
</feature>
<reference evidence="2 3" key="1">
    <citation type="submission" date="2006-04" db="EMBL/GenBank/DDBJ databases">
        <authorList>
            <person name="Nierman W.C."/>
        </authorList>
    </citation>
    <scope>NUCLEOTIDE SEQUENCE [LARGE SCALE GENOMIC DNA]</scope>
    <source>
        <strain evidence="2 3">DW4/3-1</strain>
    </source>
</reference>
<dbReference type="Proteomes" id="UP000032702">
    <property type="component" value="Unassembled WGS sequence"/>
</dbReference>
<sequence>MTGVVGPELVIAQRAHRLGQDIADLLGTELKRDVRVPGEPQRVELRGQPLVGALHLLASRRPRQPQHREVVRVLNLLELGLQPADVQLRGGHFGGSARRPQRHEPQYPGHGEGLEGRLLGNPCPQEHLLQRLFAIHLREQPQLPRGEPEELWLLAGFASRDDGPQAPGFFHQGLRGEGVAQGLRQQVRRRTRGGGERHLVGGRLIDEPVQRGRLGEGIQKDLLRVALDQRHGLGLPQVAPSSEAVEQCPRGGASHQAQLVLLARVDESIPAGTVDERLPRPRRDRAHEAPLAQPEDAQRVRDLEFQAHGGPCLAEPQEQVRQPLLRHAATAGNGQFRLPGHFEPERRGLHPARQRFGLGADLRGGLRLAAHRVLGFLACPLGRGQTLGGFGLQPRLVLAETFHILGQPLALGPGPRGFVPELGECLLQVPLLPGRRLLLTERRLLRQPCLLLPAPQFLGHLRHLAGDAGRLGSRLRAQALDGIPGLDLDLRANLKLGLELGFHGDALLPLLPGLRLGLVPPLLLGTGSLPKCAELLDRSAKLGFRLGEGSGHLLELLLGLGVVSRQRFGPRFRLRPRLGFRRGARRSLRPGLVRLDTPGLELRIPTRSRLLPGLCLGFGLRLRRDAGPRLRLRSRLDFRPGSRFRLRSRLRLRSCLGFRLRTGLGFRPRPGFFLHPRFCLRPRPGLFLYPRFRLCPGLGFSLHPRFRLRTGLGLCVREGFRLRTGPGLGIRSHLQLRAGLGFRLLARLRLCSRSRLRLRSRFYLHPYPDFRLRSRFRFGPRPGFRLRSCFGPSTCERFRFGPGLRLRAGLHRRVDPRLGRGPGFRLLLKPGFQLGALLELIARSRFRLGPRQGLGIRPDLRIEPGQLLRTDPGLDLGPGRGSPGLRFRLSLGRFARSRFRFGPLVRFGRRPHLRLHPRVSGNLGQRLCLPPLPPLLLETVLGLGQPEAQLRHLLLQGHGLLTQPRQLLLLRLEAGLLGASRLRLGLHRPAAPLLFRAHLRVRGFTAPELHDPPLGLGPELAFMVPVAAQRRDLRLQVLRLQLLGEPLLFLSDLRRSELRPQRFGPLLLFRDLLLGLLTARGFLLQFGLGRLDLLPRLVRLAQRNLQLGQQPLGLLARGNRQLVRDRWRQIVRRRLIHLLRREFFREGRLRRGRPRRHPFQRLRRGALGLLRSPREPRPLRRLLHPLRQRALWTGSEPRPLRRLLHPLRHRSLLRRGEPRPLRRPLLPQGRRRRQAPFPQGRVQIGGLTNRGSDRSLGLQRERLDRWRVRRCRGGLDVEEALLPQPRGSAHGLRGRRGARRWRFALLAREGGLGLELAQAINLLAEARIHTACLGGGRRRNRILLLFPAPPLGGLAVDLLLHEPHLFFFQESASPHPLHQHGRRLRFDGIQGRYRILNDDLLDPREQGLQPPGLGLQRGGNRLQAQGSRVHPEGARRRGDGRRLRRRLQAHGREIHLRQGSLLGRALEQRMGRRGSARRPRGRRRDLPGIGLLGNLPPVDGLMGPRLLKTPGVLLRGGAHHLPHELQEALRIQRKRRHRGAVALDGLSQHQHPGLMPLGVLEQLIQDQVPPAALDPGGQNQERGQVVAKGDEGIRDRGGEDDLMPLAREQPADGGNGGDVVVDEEDRGGHGSRASLQHGPRVHVDCHLDPGRNLFQLHLQPGKQWGERRMCRRLEEHLPPRATPNLGDGGQGGPQHAHPGRGRRHAAGEEVPQHPGHPGGLLRVLPFQPDGHQPGVRGICQRPAPLQFLLGKAVKVMGEHALHGLGLRVVRLHQHPAWVLAPPGPARHLGEQVEGALRSPEIRNGQ</sequence>
<feature type="compositionally biased region" description="Basic residues" evidence="1">
    <location>
        <begin position="1471"/>
        <end position="1483"/>
    </location>
</feature>
<feature type="region of interest" description="Disordered" evidence="1">
    <location>
        <begin position="90"/>
        <end position="112"/>
    </location>
</feature>
<organism evidence="2 3">
    <name type="scientific">Stigmatella aurantiaca (strain DW4/3-1)</name>
    <dbReference type="NCBI Taxonomy" id="378806"/>
    <lineage>
        <taxon>Bacteria</taxon>
        <taxon>Pseudomonadati</taxon>
        <taxon>Myxococcota</taxon>
        <taxon>Myxococcia</taxon>
        <taxon>Myxococcales</taxon>
        <taxon>Cystobacterineae</taxon>
        <taxon>Archangiaceae</taxon>
        <taxon>Stigmatella</taxon>
    </lineage>
</organism>
<evidence type="ECO:0000256" key="1">
    <source>
        <dbReference type="SAM" id="MobiDB-lite"/>
    </source>
</evidence>
<feature type="region of interest" description="Disordered" evidence="1">
    <location>
        <begin position="1468"/>
        <end position="1489"/>
    </location>
</feature>
<gene>
    <name evidence="2" type="ORF">STIAU_2106</name>
</gene>
<feature type="compositionally biased region" description="Low complexity" evidence="1">
    <location>
        <begin position="1407"/>
        <end position="1426"/>
    </location>
</feature>
<feature type="region of interest" description="Disordered" evidence="1">
    <location>
        <begin position="1678"/>
        <end position="1714"/>
    </location>
</feature>
<feature type="compositionally biased region" description="Basic and acidic residues" evidence="1">
    <location>
        <begin position="274"/>
        <end position="288"/>
    </location>
</feature>
<accession>Q09CM2</accession>
<evidence type="ECO:0000313" key="3">
    <source>
        <dbReference type="Proteomes" id="UP000032702"/>
    </source>
</evidence>
<name>Q09CM2_STIAD</name>
<feature type="region of interest" description="Disordered" evidence="1">
    <location>
        <begin position="1407"/>
        <end position="1442"/>
    </location>
</feature>
<feature type="region of interest" description="Disordered" evidence="1">
    <location>
        <begin position="272"/>
        <end position="298"/>
    </location>
</feature>
<feature type="region of interest" description="Disordered" evidence="1">
    <location>
        <begin position="1571"/>
        <end position="1636"/>
    </location>
</feature>
<comment type="caution">
    <text evidence="2">The sequence shown here is derived from an EMBL/GenBank/DDBJ whole genome shotgun (WGS) entry which is preliminary data.</text>
</comment>
<dbReference type="EMBL" id="AAMD01000005">
    <property type="protein sequence ID" value="EAU69486.1"/>
    <property type="molecule type" value="Genomic_DNA"/>
</dbReference>